<dbReference type="KEGG" id="crx:CRECT_2390"/>
<proteinExistence type="predicted"/>
<organism evidence="1 2">
    <name type="scientific">Campylobacter rectus</name>
    <name type="common">Wolinella recta</name>
    <dbReference type="NCBI Taxonomy" id="203"/>
    <lineage>
        <taxon>Bacteria</taxon>
        <taxon>Pseudomonadati</taxon>
        <taxon>Campylobacterota</taxon>
        <taxon>Epsilonproteobacteria</taxon>
        <taxon>Campylobacterales</taxon>
        <taxon>Campylobacteraceae</taxon>
        <taxon>Campylobacter</taxon>
    </lineage>
</organism>
<protein>
    <submittedName>
        <fullName evidence="1">Uncharacterized protein</fullName>
    </submittedName>
</protein>
<evidence type="ECO:0000313" key="2">
    <source>
        <dbReference type="Proteomes" id="UP000502377"/>
    </source>
</evidence>
<reference evidence="1 2" key="1">
    <citation type="submission" date="2016-07" db="EMBL/GenBank/DDBJ databases">
        <title>Comparative genomics of the Campylobacter concisus group.</title>
        <authorList>
            <person name="Miller W.G."/>
            <person name="Yee E."/>
            <person name="Chapman M.H."/>
            <person name="Huynh S."/>
            <person name="Bono J.L."/>
            <person name="On S.L.W."/>
            <person name="StLeger J."/>
            <person name="Foster G."/>
            <person name="Parker C.T."/>
        </authorList>
    </citation>
    <scope>NUCLEOTIDE SEQUENCE [LARGE SCALE GENOMIC DNA]</scope>
    <source>
        <strain evidence="1 2">ATCC 33238</strain>
    </source>
</reference>
<evidence type="ECO:0000313" key="1">
    <source>
        <dbReference type="EMBL" id="QCD47972.1"/>
    </source>
</evidence>
<dbReference type="RefSeq" id="WP_039888858.1">
    <property type="nucleotide sequence ID" value="NZ_CP012543.1"/>
</dbReference>
<dbReference type="EMBL" id="CP012543">
    <property type="protein sequence ID" value="QCD47972.1"/>
    <property type="molecule type" value="Genomic_DNA"/>
</dbReference>
<dbReference type="AlphaFoldDB" id="A0A6G5QQZ6"/>
<accession>A0A6G5QQZ6</accession>
<name>A0A6G5QQZ6_CAMRE</name>
<gene>
    <name evidence="1" type="ORF">CRECT_2390</name>
</gene>
<dbReference type="Proteomes" id="UP000502377">
    <property type="component" value="Chromosome"/>
</dbReference>
<sequence length="66" mass="7269">MSRFPEIPGRGNSSSGFVRPLSVYNNLTQEEKQFYADVLNSIFFGTIGNVQASQVTPKVARAADFL</sequence>